<evidence type="ECO:0000313" key="1">
    <source>
        <dbReference type="EMBL" id="MBW7462374.1"/>
    </source>
</evidence>
<feature type="non-terminal residue" evidence="1">
    <location>
        <position position="102"/>
    </location>
</feature>
<sequence length="102" mass="10756">RAVSVQAAKAKAVSVHPAVKEAARAVSVPAAKVKAVDNVRQVKAAAAQEASVSVRTAAAAAQAHKAALVPIRHRRTVAHKGVHLTPVRHRARMTEAARRRNL</sequence>
<name>A0ABS7CN82_9BACL</name>
<organism evidence="1 2">
    <name type="scientific">Paenibacillus sepulcri</name>
    <dbReference type="NCBI Taxonomy" id="359917"/>
    <lineage>
        <taxon>Bacteria</taxon>
        <taxon>Bacillati</taxon>
        <taxon>Bacillota</taxon>
        <taxon>Bacilli</taxon>
        <taxon>Bacillales</taxon>
        <taxon>Paenibacillaceae</taxon>
        <taxon>Paenibacillus</taxon>
    </lineage>
</organism>
<dbReference type="EMBL" id="JAHZIK010003865">
    <property type="protein sequence ID" value="MBW7462374.1"/>
    <property type="molecule type" value="Genomic_DNA"/>
</dbReference>
<feature type="non-terminal residue" evidence="1">
    <location>
        <position position="1"/>
    </location>
</feature>
<gene>
    <name evidence="1" type="ORF">K0U00_50815</name>
</gene>
<accession>A0ABS7CN82</accession>
<dbReference type="Proteomes" id="UP001519887">
    <property type="component" value="Unassembled WGS sequence"/>
</dbReference>
<keyword evidence="2" id="KW-1185">Reference proteome</keyword>
<proteinExistence type="predicted"/>
<comment type="caution">
    <text evidence="1">The sequence shown here is derived from an EMBL/GenBank/DDBJ whole genome shotgun (WGS) entry which is preliminary data.</text>
</comment>
<protein>
    <submittedName>
        <fullName evidence="1">Uncharacterized protein</fullName>
    </submittedName>
</protein>
<evidence type="ECO:0000313" key="2">
    <source>
        <dbReference type="Proteomes" id="UP001519887"/>
    </source>
</evidence>
<reference evidence="1 2" key="1">
    <citation type="submission" date="2021-07" db="EMBL/GenBank/DDBJ databases">
        <title>Paenibacillus radiodurans sp. nov., isolated from the southeastern edge of Tengger Desert.</title>
        <authorList>
            <person name="Zhang G."/>
        </authorList>
    </citation>
    <scope>NUCLEOTIDE SEQUENCE [LARGE SCALE GENOMIC DNA]</scope>
    <source>
        <strain evidence="1 2">CCM 7311</strain>
    </source>
</reference>